<organism evidence="1 2">
    <name type="scientific">[Emmonsia] crescens</name>
    <dbReference type="NCBI Taxonomy" id="73230"/>
    <lineage>
        <taxon>Eukaryota</taxon>
        <taxon>Fungi</taxon>
        <taxon>Dikarya</taxon>
        <taxon>Ascomycota</taxon>
        <taxon>Pezizomycotina</taxon>
        <taxon>Eurotiomycetes</taxon>
        <taxon>Eurotiomycetidae</taxon>
        <taxon>Onygenales</taxon>
        <taxon>Ajellomycetaceae</taxon>
        <taxon>Emergomyces</taxon>
    </lineage>
</organism>
<accession>A0A2B7ZL19</accession>
<dbReference type="STRING" id="73230.A0A2B7ZL19"/>
<name>A0A2B7ZL19_9EURO</name>
<evidence type="ECO:0000313" key="1">
    <source>
        <dbReference type="EMBL" id="PGH34666.1"/>
    </source>
</evidence>
<sequence length="128" mass="14351">MELAYNNSSGTPQSLSPRSMDGTIHHYNLHQWHPSCPNTEGRPVLNPAIKMAKLILELSMLKFPKIGALTEELNGEFTVLTRLFTFNMNKLSTSTNVLPCGLPNTIFESAADYFKSLATQHMLHFLTQ</sequence>
<reference evidence="1 2" key="1">
    <citation type="submission" date="2017-10" db="EMBL/GenBank/DDBJ databases">
        <title>Comparative genomics in systemic dimorphic fungi from Ajellomycetaceae.</title>
        <authorList>
            <person name="Munoz J.F."/>
            <person name="Mcewen J.G."/>
            <person name="Clay O.K."/>
            <person name="Cuomo C.A."/>
        </authorList>
    </citation>
    <scope>NUCLEOTIDE SEQUENCE [LARGE SCALE GENOMIC DNA]</scope>
    <source>
        <strain evidence="1 2">UAMH4076</strain>
    </source>
</reference>
<proteinExistence type="predicted"/>
<dbReference type="VEuPathDB" id="FungiDB:EMCG_02179"/>
<keyword evidence="2" id="KW-1185">Reference proteome</keyword>
<dbReference type="AlphaFoldDB" id="A0A2B7ZL19"/>
<comment type="caution">
    <text evidence="1">The sequence shown here is derived from an EMBL/GenBank/DDBJ whole genome shotgun (WGS) entry which is preliminary data.</text>
</comment>
<gene>
    <name evidence="1" type="ORF">GX50_02454</name>
</gene>
<dbReference type="EMBL" id="PDND01000035">
    <property type="protein sequence ID" value="PGH34666.1"/>
    <property type="molecule type" value="Genomic_DNA"/>
</dbReference>
<protein>
    <submittedName>
        <fullName evidence="1">Uncharacterized protein</fullName>
    </submittedName>
</protein>
<dbReference type="Proteomes" id="UP000226031">
    <property type="component" value="Unassembled WGS sequence"/>
</dbReference>
<evidence type="ECO:0000313" key="2">
    <source>
        <dbReference type="Proteomes" id="UP000226031"/>
    </source>
</evidence>